<evidence type="ECO:0000313" key="2">
    <source>
        <dbReference type="EMBL" id="HIS67525.1"/>
    </source>
</evidence>
<evidence type="ECO:0000313" key="3">
    <source>
        <dbReference type="Proteomes" id="UP000824001"/>
    </source>
</evidence>
<feature type="signal peptide" evidence="1">
    <location>
        <begin position="1"/>
        <end position="24"/>
    </location>
</feature>
<evidence type="ECO:0000256" key="1">
    <source>
        <dbReference type="SAM" id="SignalP"/>
    </source>
</evidence>
<comment type="caution">
    <text evidence="2">The sequence shown here is derived from an EMBL/GenBank/DDBJ whole genome shotgun (WGS) entry which is preliminary data.</text>
</comment>
<dbReference type="PROSITE" id="PS51257">
    <property type="entry name" value="PROKAR_LIPOPROTEIN"/>
    <property type="match status" value="1"/>
</dbReference>
<proteinExistence type="predicted"/>
<sequence length="58" mass="6006">MKAKFIPFALLFALALGFAAACTASLRAEGGGYGLEGEVMLGERGDAPVTLRAEAVYL</sequence>
<name>A0A9D1JVF9_9FIRM</name>
<protein>
    <submittedName>
        <fullName evidence="2">Uncharacterized protein</fullName>
    </submittedName>
</protein>
<reference evidence="2" key="2">
    <citation type="journal article" date="2021" name="PeerJ">
        <title>Extensive microbial diversity within the chicken gut microbiome revealed by metagenomics and culture.</title>
        <authorList>
            <person name="Gilroy R."/>
            <person name="Ravi A."/>
            <person name="Getino M."/>
            <person name="Pursley I."/>
            <person name="Horton D.L."/>
            <person name="Alikhan N.F."/>
            <person name="Baker D."/>
            <person name="Gharbi K."/>
            <person name="Hall N."/>
            <person name="Watson M."/>
            <person name="Adriaenssens E.M."/>
            <person name="Foster-Nyarko E."/>
            <person name="Jarju S."/>
            <person name="Secka A."/>
            <person name="Antonio M."/>
            <person name="Oren A."/>
            <person name="Chaudhuri R.R."/>
            <person name="La Ragione R."/>
            <person name="Hildebrand F."/>
            <person name="Pallen M.J."/>
        </authorList>
    </citation>
    <scope>NUCLEOTIDE SEQUENCE</scope>
    <source>
        <strain evidence="2">ChiHjej10B9-9673</strain>
    </source>
</reference>
<feature type="chain" id="PRO_5038723320" evidence="1">
    <location>
        <begin position="25"/>
        <end position="58"/>
    </location>
</feature>
<dbReference type="EMBL" id="DVJK01000233">
    <property type="protein sequence ID" value="HIS67525.1"/>
    <property type="molecule type" value="Genomic_DNA"/>
</dbReference>
<organism evidence="2 3">
    <name type="scientific">Candidatus Scatomorpha merdipullorum</name>
    <dbReference type="NCBI Taxonomy" id="2840927"/>
    <lineage>
        <taxon>Bacteria</taxon>
        <taxon>Bacillati</taxon>
        <taxon>Bacillota</taxon>
        <taxon>Clostridia</taxon>
        <taxon>Eubacteriales</taxon>
        <taxon>Candidatus Scatomorpha</taxon>
    </lineage>
</organism>
<gene>
    <name evidence="2" type="ORF">IAC18_08160</name>
</gene>
<accession>A0A9D1JVF9</accession>
<reference evidence="2" key="1">
    <citation type="submission" date="2020-10" db="EMBL/GenBank/DDBJ databases">
        <authorList>
            <person name="Gilroy R."/>
        </authorList>
    </citation>
    <scope>NUCLEOTIDE SEQUENCE</scope>
    <source>
        <strain evidence="2">ChiHjej10B9-9673</strain>
    </source>
</reference>
<dbReference type="AlphaFoldDB" id="A0A9D1JVF9"/>
<dbReference type="Proteomes" id="UP000824001">
    <property type="component" value="Unassembled WGS sequence"/>
</dbReference>
<keyword evidence="1" id="KW-0732">Signal</keyword>